<dbReference type="RefSeq" id="XP_005784066.1">
    <property type="nucleotide sequence ID" value="XM_005784009.1"/>
</dbReference>
<evidence type="ECO:0000313" key="2">
    <source>
        <dbReference type="EnsemblProtists" id="EOD31637"/>
    </source>
</evidence>
<sequence>MTAKRLVAAQRDADARLDELLALRATLRTRSSELDARKAALGARRSALAADNGGGDVRPSDRIKLNVGGCRVVTTRDTLTLFPGTRLAALFSGRWESRLQRDRNGRIFMDVNPTAFKKILDFHQFAKIASSEDPPPRPTAPEDLEAVLAAQLTFFGLTAMFERAPAAAEESFVSFFFGETKDVVDLCVTGERNPDAEYVSMYSNYRSRVDRWGTWEANDEAILRLDLGGTKPRLIMWHKRISRIFTIGLPERQDGWRLHIGLHHDNINHMHLMLPSADETALVQ</sequence>
<dbReference type="InterPro" id="IPR003131">
    <property type="entry name" value="T1-type_BTB"/>
</dbReference>
<accession>A0A0D3K7A2</accession>
<dbReference type="SUPFAM" id="SSF54695">
    <property type="entry name" value="POZ domain"/>
    <property type="match status" value="1"/>
</dbReference>
<protein>
    <recommendedName>
        <fullName evidence="1">Potassium channel tetramerisation-type BTB domain-containing protein</fullName>
    </recommendedName>
</protein>
<dbReference type="PANTHER" id="PTHR14499">
    <property type="entry name" value="POTASSIUM CHANNEL TETRAMERIZATION DOMAIN-CONTAINING"/>
    <property type="match status" value="1"/>
</dbReference>
<dbReference type="AlphaFoldDB" id="A0A0D3K7A2"/>
<evidence type="ECO:0000313" key="3">
    <source>
        <dbReference type="Proteomes" id="UP000013827"/>
    </source>
</evidence>
<dbReference type="Pfam" id="PF02214">
    <property type="entry name" value="BTB_2"/>
    <property type="match status" value="1"/>
</dbReference>
<name>A0A0D3K7A2_EMIH1</name>
<dbReference type="EnsemblProtists" id="EOD31637">
    <property type="protein sequence ID" value="EOD31637"/>
    <property type="gene ID" value="EMIHUDRAFT_231613"/>
</dbReference>
<evidence type="ECO:0000259" key="1">
    <source>
        <dbReference type="Pfam" id="PF02214"/>
    </source>
</evidence>
<dbReference type="Gene3D" id="3.30.710.10">
    <property type="entry name" value="Potassium Channel Kv1.1, Chain A"/>
    <property type="match status" value="1"/>
</dbReference>
<dbReference type="GO" id="GO:0051260">
    <property type="term" value="P:protein homooligomerization"/>
    <property type="evidence" value="ECO:0007669"/>
    <property type="project" value="InterPro"/>
</dbReference>
<keyword evidence="3" id="KW-1185">Reference proteome</keyword>
<reference evidence="2" key="2">
    <citation type="submission" date="2024-10" db="UniProtKB">
        <authorList>
            <consortium name="EnsemblProtists"/>
        </authorList>
    </citation>
    <scope>IDENTIFICATION</scope>
</reference>
<dbReference type="InterPro" id="IPR011333">
    <property type="entry name" value="SKP1/BTB/POZ_sf"/>
</dbReference>
<reference evidence="3" key="1">
    <citation type="journal article" date="2013" name="Nature">
        <title>Pan genome of the phytoplankton Emiliania underpins its global distribution.</title>
        <authorList>
            <person name="Read B.A."/>
            <person name="Kegel J."/>
            <person name="Klute M.J."/>
            <person name="Kuo A."/>
            <person name="Lefebvre S.C."/>
            <person name="Maumus F."/>
            <person name="Mayer C."/>
            <person name="Miller J."/>
            <person name="Monier A."/>
            <person name="Salamov A."/>
            <person name="Young J."/>
            <person name="Aguilar M."/>
            <person name="Claverie J.M."/>
            <person name="Frickenhaus S."/>
            <person name="Gonzalez K."/>
            <person name="Herman E.K."/>
            <person name="Lin Y.C."/>
            <person name="Napier J."/>
            <person name="Ogata H."/>
            <person name="Sarno A.F."/>
            <person name="Shmutz J."/>
            <person name="Schroeder D."/>
            <person name="de Vargas C."/>
            <person name="Verret F."/>
            <person name="von Dassow P."/>
            <person name="Valentin K."/>
            <person name="Van de Peer Y."/>
            <person name="Wheeler G."/>
            <person name="Dacks J.B."/>
            <person name="Delwiche C.F."/>
            <person name="Dyhrman S.T."/>
            <person name="Glockner G."/>
            <person name="John U."/>
            <person name="Richards T."/>
            <person name="Worden A.Z."/>
            <person name="Zhang X."/>
            <person name="Grigoriev I.V."/>
            <person name="Allen A.E."/>
            <person name="Bidle K."/>
            <person name="Borodovsky M."/>
            <person name="Bowler C."/>
            <person name="Brownlee C."/>
            <person name="Cock J.M."/>
            <person name="Elias M."/>
            <person name="Gladyshev V.N."/>
            <person name="Groth M."/>
            <person name="Guda C."/>
            <person name="Hadaegh A."/>
            <person name="Iglesias-Rodriguez M.D."/>
            <person name="Jenkins J."/>
            <person name="Jones B.M."/>
            <person name="Lawson T."/>
            <person name="Leese F."/>
            <person name="Lindquist E."/>
            <person name="Lobanov A."/>
            <person name="Lomsadze A."/>
            <person name="Malik S.B."/>
            <person name="Marsh M.E."/>
            <person name="Mackinder L."/>
            <person name="Mock T."/>
            <person name="Mueller-Roeber B."/>
            <person name="Pagarete A."/>
            <person name="Parker M."/>
            <person name="Probert I."/>
            <person name="Quesneville H."/>
            <person name="Raines C."/>
            <person name="Rensing S.A."/>
            <person name="Riano-Pachon D.M."/>
            <person name="Richier S."/>
            <person name="Rokitta S."/>
            <person name="Shiraiwa Y."/>
            <person name="Soanes D.M."/>
            <person name="van der Giezen M."/>
            <person name="Wahlund T.M."/>
            <person name="Williams B."/>
            <person name="Wilson W."/>
            <person name="Wolfe G."/>
            <person name="Wurch L.L."/>
        </authorList>
    </citation>
    <scope>NUCLEOTIDE SEQUENCE</scope>
</reference>
<dbReference type="KEGG" id="ehx:EMIHUDRAFT_231613"/>
<dbReference type="PANTHER" id="PTHR14499:SF136">
    <property type="entry name" value="GH08630P"/>
    <property type="match status" value="1"/>
</dbReference>
<dbReference type="Proteomes" id="UP000013827">
    <property type="component" value="Unassembled WGS sequence"/>
</dbReference>
<feature type="domain" description="Potassium channel tetramerisation-type BTB" evidence="1">
    <location>
        <begin position="63"/>
        <end position="131"/>
    </location>
</feature>
<dbReference type="GeneID" id="17276911"/>
<dbReference type="CDD" id="cd18316">
    <property type="entry name" value="BTB_POZ_KCTD-like"/>
    <property type="match status" value="1"/>
</dbReference>
<dbReference type="PaxDb" id="2903-EOD31637"/>
<organism evidence="2 3">
    <name type="scientific">Emiliania huxleyi (strain CCMP1516)</name>
    <dbReference type="NCBI Taxonomy" id="280463"/>
    <lineage>
        <taxon>Eukaryota</taxon>
        <taxon>Haptista</taxon>
        <taxon>Haptophyta</taxon>
        <taxon>Prymnesiophyceae</taxon>
        <taxon>Isochrysidales</taxon>
        <taxon>Noelaerhabdaceae</taxon>
        <taxon>Emiliania</taxon>
    </lineage>
</organism>
<proteinExistence type="predicted"/>
<dbReference type="HOGENOM" id="CLU_981557_0_0_1"/>